<name>A0A6A6JA54_WESOR</name>
<organism evidence="7 8">
    <name type="scientific">Westerdykella ornata</name>
    <dbReference type="NCBI Taxonomy" id="318751"/>
    <lineage>
        <taxon>Eukaryota</taxon>
        <taxon>Fungi</taxon>
        <taxon>Dikarya</taxon>
        <taxon>Ascomycota</taxon>
        <taxon>Pezizomycotina</taxon>
        <taxon>Dothideomycetes</taxon>
        <taxon>Pleosporomycetidae</taxon>
        <taxon>Pleosporales</taxon>
        <taxon>Sporormiaceae</taxon>
        <taxon>Westerdykella</taxon>
    </lineage>
</organism>
<dbReference type="GO" id="GO:0005634">
    <property type="term" value="C:nucleus"/>
    <property type="evidence" value="ECO:0007669"/>
    <property type="project" value="UniProtKB-SubCell"/>
</dbReference>
<reference evidence="7" key="1">
    <citation type="journal article" date="2020" name="Stud. Mycol.">
        <title>101 Dothideomycetes genomes: a test case for predicting lifestyles and emergence of pathogens.</title>
        <authorList>
            <person name="Haridas S."/>
            <person name="Albert R."/>
            <person name="Binder M."/>
            <person name="Bloem J."/>
            <person name="Labutti K."/>
            <person name="Salamov A."/>
            <person name="Andreopoulos B."/>
            <person name="Baker S."/>
            <person name="Barry K."/>
            <person name="Bills G."/>
            <person name="Bluhm B."/>
            <person name="Cannon C."/>
            <person name="Castanera R."/>
            <person name="Culley D."/>
            <person name="Daum C."/>
            <person name="Ezra D."/>
            <person name="Gonzalez J."/>
            <person name="Henrissat B."/>
            <person name="Kuo A."/>
            <person name="Liang C."/>
            <person name="Lipzen A."/>
            <person name="Lutzoni F."/>
            <person name="Magnuson J."/>
            <person name="Mondo S."/>
            <person name="Nolan M."/>
            <person name="Ohm R."/>
            <person name="Pangilinan J."/>
            <person name="Park H.-J."/>
            <person name="Ramirez L."/>
            <person name="Alfaro M."/>
            <person name="Sun H."/>
            <person name="Tritt A."/>
            <person name="Yoshinaga Y."/>
            <person name="Zwiers L.-H."/>
            <person name="Turgeon B."/>
            <person name="Goodwin S."/>
            <person name="Spatafora J."/>
            <person name="Crous P."/>
            <person name="Grigoriev I."/>
        </authorList>
    </citation>
    <scope>NUCLEOTIDE SEQUENCE</scope>
    <source>
        <strain evidence="7">CBS 379.55</strain>
    </source>
</reference>
<feature type="compositionally biased region" description="Basic and acidic residues" evidence="6">
    <location>
        <begin position="84"/>
        <end position="97"/>
    </location>
</feature>
<evidence type="ECO:0000313" key="7">
    <source>
        <dbReference type="EMBL" id="KAF2273480.1"/>
    </source>
</evidence>
<evidence type="ECO:0000256" key="3">
    <source>
        <dbReference type="ARBA" id="ARBA00023015"/>
    </source>
</evidence>
<feature type="region of interest" description="Disordered" evidence="6">
    <location>
        <begin position="1"/>
        <end position="45"/>
    </location>
</feature>
<dbReference type="GO" id="GO:0003713">
    <property type="term" value="F:transcription coactivator activity"/>
    <property type="evidence" value="ECO:0007669"/>
    <property type="project" value="TreeGrafter"/>
</dbReference>
<dbReference type="PANTHER" id="PTHR13556:SF2">
    <property type="entry name" value="TRANSCRIPTIONAL ADAPTER 3"/>
    <property type="match status" value="1"/>
</dbReference>
<gene>
    <name evidence="7" type="ORF">EI97DRAFT_444993</name>
</gene>
<evidence type="ECO:0000256" key="2">
    <source>
        <dbReference type="ARBA" id="ARBA00005330"/>
    </source>
</evidence>
<evidence type="ECO:0000256" key="6">
    <source>
        <dbReference type="SAM" id="MobiDB-lite"/>
    </source>
</evidence>
<dbReference type="PANTHER" id="PTHR13556">
    <property type="entry name" value="TRANSCRIPTIONAL ADAPTER 3-RELATED"/>
    <property type="match status" value="1"/>
</dbReference>
<dbReference type="Pfam" id="PF10198">
    <property type="entry name" value="Ada3"/>
    <property type="match status" value="1"/>
</dbReference>
<dbReference type="GO" id="GO:0006357">
    <property type="term" value="P:regulation of transcription by RNA polymerase II"/>
    <property type="evidence" value="ECO:0007669"/>
    <property type="project" value="TreeGrafter"/>
</dbReference>
<evidence type="ECO:0000256" key="5">
    <source>
        <dbReference type="ARBA" id="ARBA00023242"/>
    </source>
</evidence>
<proteinExistence type="inferred from homology"/>
<protein>
    <recommendedName>
        <fullName evidence="9">Transcriptional regulator Ngg1</fullName>
    </recommendedName>
</protein>
<keyword evidence="8" id="KW-1185">Reference proteome</keyword>
<dbReference type="InterPro" id="IPR019340">
    <property type="entry name" value="Histone_AcTrfase_su3"/>
</dbReference>
<comment type="similarity">
    <text evidence="2">Belongs to the NGG1 family.</text>
</comment>
<evidence type="ECO:0008006" key="9">
    <source>
        <dbReference type="Google" id="ProtNLM"/>
    </source>
</evidence>
<feature type="compositionally biased region" description="Basic residues" evidence="6">
    <location>
        <begin position="98"/>
        <end position="107"/>
    </location>
</feature>
<feature type="region of interest" description="Disordered" evidence="6">
    <location>
        <begin position="346"/>
        <end position="383"/>
    </location>
</feature>
<keyword evidence="5" id="KW-0539">Nucleus</keyword>
<sequence>MRGSAEPSTSSYLKSSLRNLSKDPDVTLDGVLERGGGGSQNLVPSGAALNSMRESIQKRCLDIIKQRTEDSDRLLRELQKIRRDHQRVERERDDIGERRHKLKKVKKREPDDDRPLAVGAHGVARQDGVEVHKGAASPAGSSPISQPPPSATGTGAADAPSPSESEASHQPAPVPSVPQFQIFGPDPSSFPDPTIYHIREVTPGMTEEEIKEIYSVAEYPQSDLHHLTPGTPPDSDFSNAKPASQVSATVFANYVEPYIRPLTEEDTAFLKERGDRVTPFIMPRRGARHYKEIWAEEDGAMHIDSNNDMRLAPNEPRGSYDDISEDVLGTELVSNGPLMSRLLSLLRPEGRGNPPNESNGANPDAMDVDEGAGAPADTNNNNSLTAATQIPEFLQPGWKAPPPAARTDYATLEERAMMEVKHYGLITDADEPQANYDMQFDDEVAARLRLLQDQLRKQSIVNGARKQRLLELMAERMAQQEYNIIADDLDHQLIQAYLKRNKNIGKSKKQTKRPGGPGGGSHPVPSAGVSRPGVGESIRALMERKSQWNNTIGPVVDYGKTSLPADTIFPEEKMKVLEDQEVEIWRNETEE</sequence>
<dbReference type="GeneID" id="54553112"/>
<comment type="subcellular location">
    <subcellularLocation>
        <location evidence="1">Nucleus</location>
    </subcellularLocation>
</comment>
<evidence type="ECO:0000256" key="4">
    <source>
        <dbReference type="ARBA" id="ARBA00023163"/>
    </source>
</evidence>
<dbReference type="AlphaFoldDB" id="A0A6A6JA54"/>
<feature type="compositionally biased region" description="Low complexity" evidence="6">
    <location>
        <begin position="135"/>
        <end position="144"/>
    </location>
</feature>
<feature type="region of interest" description="Disordered" evidence="6">
    <location>
        <begin position="504"/>
        <end position="536"/>
    </location>
</feature>
<dbReference type="GO" id="GO:0000124">
    <property type="term" value="C:SAGA complex"/>
    <property type="evidence" value="ECO:0007669"/>
    <property type="project" value="TreeGrafter"/>
</dbReference>
<feature type="compositionally biased region" description="Polar residues" evidence="6">
    <location>
        <begin position="1"/>
        <end position="19"/>
    </location>
</feature>
<evidence type="ECO:0000256" key="1">
    <source>
        <dbReference type="ARBA" id="ARBA00004123"/>
    </source>
</evidence>
<feature type="region of interest" description="Disordered" evidence="6">
    <location>
        <begin position="84"/>
        <end position="189"/>
    </location>
</feature>
<keyword evidence="3" id="KW-0805">Transcription regulation</keyword>
<keyword evidence="4" id="KW-0804">Transcription</keyword>
<dbReference type="OrthoDB" id="1232at2759"/>
<dbReference type="Proteomes" id="UP000800097">
    <property type="component" value="Unassembled WGS sequence"/>
</dbReference>
<dbReference type="RefSeq" id="XP_033651019.1">
    <property type="nucleotide sequence ID" value="XM_033799937.1"/>
</dbReference>
<dbReference type="EMBL" id="ML986510">
    <property type="protein sequence ID" value="KAF2273480.1"/>
    <property type="molecule type" value="Genomic_DNA"/>
</dbReference>
<accession>A0A6A6JA54</accession>
<evidence type="ECO:0000313" key="8">
    <source>
        <dbReference type="Proteomes" id="UP000800097"/>
    </source>
</evidence>
<feature type="compositionally biased region" description="Low complexity" evidence="6">
    <location>
        <begin position="156"/>
        <end position="171"/>
    </location>
</feature>